<dbReference type="InterPro" id="IPR000160">
    <property type="entry name" value="GGDEF_dom"/>
</dbReference>
<dbReference type="SMART" id="SM00267">
    <property type="entry name" value="GGDEF"/>
    <property type="match status" value="1"/>
</dbReference>
<accession>A0A1M4S9L9</accession>
<dbReference type="RefSeq" id="WP_072862369.1">
    <property type="nucleotide sequence ID" value="NZ_FQUI01000001.1"/>
</dbReference>
<dbReference type="Pfam" id="PF00990">
    <property type="entry name" value="GGDEF"/>
    <property type="match status" value="1"/>
</dbReference>
<dbReference type="AlphaFoldDB" id="A0A1M4S9L9"/>
<dbReference type="OrthoDB" id="9796252at2"/>
<evidence type="ECO:0000313" key="2">
    <source>
        <dbReference type="EMBL" id="SHE28747.1"/>
    </source>
</evidence>
<sequence>MDKKIRSILSPYEKYILNTRIDEGFFFLFESLNRFIDSIEMYIYISENPAFVLDNIYRIISLSGKCKILNIKNVTIIRNPKNQKVVFVFKEKKLTLNYDILLQSNIEILHYILLNTDTILSLEMLAALFKGSKLSHIMLNSKDFLEEAMKKDTDIDKLIYIYLTIITVKVGGNFNRAILFQKKGDTYEVTRAFGFVNEKEAHEVWEGLEETNYDFKKIIKDYKPKEYFSSLEKKIKYFKLREDEMKDYKLFKEFLDLGIAVQIPVSILPHKLIHEIDILGECAICPLRTENKDFGFVLVDNRYNHQSISREQIYTLDYFSKHMVVLWENKLFIDALKFEAEKDFLTGFYNRRSLDKYIESLTLSRKNNIGIAMIDLDDFKQINDTYGHGKGDKVIKVFSDIVFKNIRKEDKAFRYGGDEFVLIFEMIDEENLFGILNRINYLFKKITGFSFSSGSTICKDSSNIYDCFKKVDELLYEVKRTSKGRINIK</sequence>
<dbReference type="InterPro" id="IPR050469">
    <property type="entry name" value="Diguanylate_Cyclase"/>
</dbReference>
<keyword evidence="3" id="KW-1185">Reference proteome</keyword>
<dbReference type="PROSITE" id="PS50887">
    <property type="entry name" value="GGDEF"/>
    <property type="match status" value="1"/>
</dbReference>
<dbReference type="GO" id="GO:0052621">
    <property type="term" value="F:diguanylate cyclase activity"/>
    <property type="evidence" value="ECO:0007669"/>
    <property type="project" value="TreeGrafter"/>
</dbReference>
<dbReference type="EMBL" id="FQUI01000001">
    <property type="protein sequence ID" value="SHE28747.1"/>
    <property type="molecule type" value="Genomic_DNA"/>
</dbReference>
<dbReference type="GO" id="GO:0005886">
    <property type="term" value="C:plasma membrane"/>
    <property type="evidence" value="ECO:0007669"/>
    <property type="project" value="TreeGrafter"/>
</dbReference>
<evidence type="ECO:0000259" key="1">
    <source>
        <dbReference type="PROSITE" id="PS50887"/>
    </source>
</evidence>
<dbReference type="InterPro" id="IPR029787">
    <property type="entry name" value="Nucleotide_cyclase"/>
</dbReference>
<dbReference type="NCBIfam" id="TIGR00254">
    <property type="entry name" value="GGDEF"/>
    <property type="match status" value="1"/>
</dbReference>
<evidence type="ECO:0000313" key="3">
    <source>
        <dbReference type="Proteomes" id="UP000184334"/>
    </source>
</evidence>
<gene>
    <name evidence="2" type="ORF">SAMN02745164_00138</name>
</gene>
<dbReference type="PANTHER" id="PTHR45138:SF9">
    <property type="entry name" value="DIGUANYLATE CYCLASE DGCM-RELATED"/>
    <property type="match status" value="1"/>
</dbReference>
<dbReference type="SUPFAM" id="SSF55073">
    <property type="entry name" value="Nucleotide cyclase"/>
    <property type="match status" value="1"/>
</dbReference>
<comment type="caution">
    <text evidence="2">The sequence shown here is derived from an EMBL/GenBank/DDBJ whole genome shotgun (WGS) entry which is preliminary data.</text>
</comment>
<organism evidence="2 3">
    <name type="scientific">Marinitoga hydrogenitolerans (strain DSM 16785 / JCM 12826 / AT1271)</name>
    <dbReference type="NCBI Taxonomy" id="1122195"/>
    <lineage>
        <taxon>Bacteria</taxon>
        <taxon>Thermotogati</taxon>
        <taxon>Thermotogota</taxon>
        <taxon>Thermotogae</taxon>
        <taxon>Petrotogales</taxon>
        <taxon>Petrotogaceae</taxon>
        <taxon>Marinitoga</taxon>
    </lineage>
</organism>
<dbReference type="Gene3D" id="3.30.70.270">
    <property type="match status" value="1"/>
</dbReference>
<reference evidence="2" key="1">
    <citation type="submission" date="2016-11" db="EMBL/GenBank/DDBJ databases">
        <authorList>
            <person name="Varghese N."/>
            <person name="Submissions S."/>
        </authorList>
    </citation>
    <scope>NUCLEOTIDE SEQUENCE [LARGE SCALE GENOMIC DNA]</scope>
    <source>
        <strain evidence="2">DSM 16785</strain>
    </source>
</reference>
<proteinExistence type="predicted"/>
<dbReference type="Proteomes" id="UP000184334">
    <property type="component" value="Unassembled WGS sequence"/>
</dbReference>
<dbReference type="CDD" id="cd01949">
    <property type="entry name" value="GGDEF"/>
    <property type="match status" value="1"/>
</dbReference>
<protein>
    <submittedName>
        <fullName evidence="2">Diguanylate cyclase (GGDEF) domain-containing protein</fullName>
    </submittedName>
</protein>
<dbReference type="InterPro" id="IPR043128">
    <property type="entry name" value="Rev_trsase/Diguanyl_cyclase"/>
</dbReference>
<dbReference type="PANTHER" id="PTHR45138">
    <property type="entry name" value="REGULATORY COMPONENTS OF SENSORY TRANSDUCTION SYSTEM"/>
    <property type="match status" value="1"/>
</dbReference>
<dbReference type="STRING" id="1122195.SAMN02745164_00138"/>
<feature type="domain" description="GGDEF" evidence="1">
    <location>
        <begin position="367"/>
        <end position="489"/>
    </location>
</feature>
<dbReference type="GO" id="GO:1902201">
    <property type="term" value="P:negative regulation of bacterial-type flagellum-dependent cell motility"/>
    <property type="evidence" value="ECO:0007669"/>
    <property type="project" value="TreeGrafter"/>
</dbReference>
<name>A0A1M4S9L9_MARH1</name>
<dbReference type="GO" id="GO:0043709">
    <property type="term" value="P:cell adhesion involved in single-species biofilm formation"/>
    <property type="evidence" value="ECO:0007669"/>
    <property type="project" value="TreeGrafter"/>
</dbReference>